<keyword evidence="2" id="KW-1185">Reference proteome</keyword>
<dbReference type="EMBL" id="JBBPBM010000019">
    <property type="protein sequence ID" value="KAK8553943.1"/>
    <property type="molecule type" value="Genomic_DNA"/>
</dbReference>
<proteinExistence type="predicted"/>
<accession>A0ABR2E7F2</accession>
<dbReference type="Proteomes" id="UP001472677">
    <property type="component" value="Unassembled WGS sequence"/>
</dbReference>
<sequence>MAAESLLHQFDELHFTTEEQDIVFAPTTSHVPDSKDPNLSLMGCVFSNRSVDSVVHVCVFRSIWKYDKALSIIEIKPNFFLVNLASVVVIIDILKHEPWVFKKDWFALLPLKPLLSLD</sequence>
<reference evidence="1 2" key="1">
    <citation type="journal article" date="2024" name="G3 (Bethesda)">
        <title>Genome assembly of Hibiscus sabdariffa L. provides insights into metabolisms of medicinal natural products.</title>
        <authorList>
            <person name="Kim T."/>
        </authorList>
    </citation>
    <scope>NUCLEOTIDE SEQUENCE [LARGE SCALE GENOMIC DNA]</scope>
    <source>
        <strain evidence="1">TK-2024</strain>
        <tissue evidence="1">Old leaves</tissue>
    </source>
</reference>
<evidence type="ECO:0000313" key="2">
    <source>
        <dbReference type="Proteomes" id="UP001472677"/>
    </source>
</evidence>
<protein>
    <submittedName>
        <fullName evidence="1">Uncharacterized protein</fullName>
    </submittedName>
</protein>
<name>A0ABR2E7F2_9ROSI</name>
<gene>
    <name evidence="1" type="ORF">V6N12_030922</name>
</gene>
<comment type="caution">
    <text evidence="1">The sequence shown here is derived from an EMBL/GenBank/DDBJ whole genome shotgun (WGS) entry which is preliminary data.</text>
</comment>
<evidence type="ECO:0000313" key="1">
    <source>
        <dbReference type="EMBL" id="KAK8553943.1"/>
    </source>
</evidence>
<organism evidence="1 2">
    <name type="scientific">Hibiscus sabdariffa</name>
    <name type="common">roselle</name>
    <dbReference type="NCBI Taxonomy" id="183260"/>
    <lineage>
        <taxon>Eukaryota</taxon>
        <taxon>Viridiplantae</taxon>
        <taxon>Streptophyta</taxon>
        <taxon>Embryophyta</taxon>
        <taxon>Tracheophyta</taxon>
        <taxon>Spermatophyta</taxon>
        <taxon>Magnoliopsida</taxon>
        <taxon>eudicotyledons</taxon>
        <taxon>Gunneridae</taxon>
        <taxon>Pentapetalae</taxon>
        <taxon>rosids</taxon>
        <taxon>malvids</taxon>
        <taxon>Malvales</taxon>
        <taxon>Malvaceae</taxon>
        <taxon>Malvoideae</taxon>
        <taxon>Hibiscus</taxon>
    </lineage>
</organism>